<evidence type="ECO:0000313" key="1">
    <source>
        <dbReference type="EMBL" id="AZG12027.1"/>
    </source>
</evidence>
<accession>A0A3G8GUW5</accession>
<keyword evidence="1" id="KW-0614">Plasmid</keyword>
<sequence length="68" mass="7455">MATHIDNDTADLINTVVDFAAQSRKQYADSKEWTTTDSHGCETIRVPVALLNRIRDLGIAIQSATSHA</sequence>
<gene>
    <name evidence="1" type="ORF">EHF44_00650</name>
</gene>
<evidence type="ECO:0000313" key="2">
    <source>
        <dbReference type="Proteomes" id="UP000270411"/>
    </source>
</evidence>
<dbReference type="KEGG" id="cpau:EHF44_00650"/>
<protein>
    <submittedName>
        <fullName evidence="1">Uncharacterized protein</fullName>
    </submittedName>
</protein>
<reference evidence="2" key="1">
    <citation type="submission" date="2018-11" db="EMBL/GenBank/DDBJ databases">
        <title>FDA dAtabase for Regulatory Grade micrObial Sequences (FDA-ARGOS): Supporting development and validation of Infectious Disease Dx tests.</title>
        <authorList>
            <person name="Goldberg B."/>
            <person name="Campos J."/>
            <person name="Tallon L."/>
            <person name="Sadzewicz L."/>
            <person name="Zhao X."/>
            <person name="Vavikolanu K."/>
            <person name="Mehta A."/>
            <person name="Aluvathingal J."/>
            <person name="Nadendla S."/>
            <person name="Geyer C."/>
            <person name="Nandy P."/>
            <person name="Yan Y."/>
            <person name="Sichtig H."/>
        </authorList>
    </citation>
    <scope>NUCLEOTIDE SEQUENCE [LARGE SCALE GENOMIC DNA]</scope>
    <source>
        <strain evidence="2">FDAARGOS_614</strain>
        <plasmid evidence="2">unnamed1</plasmid>
    </source>
</reference>
<dbReference type="RefSeq" id="WP_017511126.1">
    <property type="nucleotide sequence ID" value="NZ_CP033968.1"/>
</dbReference>
<dbReference type="Proteomes" id="UP000270411">
    <property type="component" value="Plasmid unnamed1"/>
</dbReference>
<dbReference type="AlphaFoldDB" id="A0A3G8GUW5"/>
<dbReference type="EMBL" id="CP033968">
    <property type="protein sequence ID" value="AZG12027.1"/>
    <property type="molecule type" value="Genomic_DNA"/>
</dbReference>
<name>A0A3G8GUW5_9BURK</name>
<proteinExistence type="predicted"/>
<dbReference type="OrthoDB" id="8966778at2"/>
<geneLocation type="plasmid" evidence="1">
    <name>unnamed1</name>
</geneLocation>
<organism evidence="1 2">
    <name type="scientific">Cupriavidus pauculus</name>
    <dbReference type="NCBI Taxonomy" id="82633"/>
    <lineage>
        <taxon>Bacteria</taxon>
        <taxon>Pseudomonadati</taxon>
        <taxon>Pseudomonadota</taxon>
        <taxon>Betaproteobacteria</taxon>
        <taxon>Burkholderiales</taxon>
        <taxon>Burkholderiaceae</taxon>
        <taxon>Cupriavidus</taxon>
    </lineage>
</organism>